<organism evidence="1 2">
    <name type="scientific">Carboxylicivirga marina</name>
    <dbReference type="NCBI Taxonomy" id="2800988"/>
    <lineage>
        <taxon>Bacteria</taxon>
        <taxon>Pseudomonadati</taxon>
        <taxon>Bacteroidota</taxon>
        <taxon>Bacteroidia</taxon>
        <taxon>Marinilabiliales</taxon>
        <taxon>Marinilabiliaceae</taxon>
        <taxon>Carboxylicivirga</taxon>
    </lineage>
</organism>
<gene>
    <name evidence="1" type="ORF">JIV24_11800</name>
</gene>
<accession>A0ABS1HK16</accession>
<proteinExistence type="predicted"/>
<sequence length="204" mass="23543">MARYNSINEGSSGKVGNVVTYKMYGKSYMRSMPGQYTDKKSEKQLAQRQKMQLVNDFLGAFTNVLRITFQKEAVGRSAYAAAKSYNLLHAIGGEYPEQYIDFTKALVSIGSVILPSNLSVKRINNGLLFNWENDEFGNLSDTLFVTVKGRSKQYVEYKQTEAQRKDESYTWKMDFTENEQYDVWLIFRDYKERGFSKSVWLGLV</sequence>
<dbReference type="Proteomes" id="UP000605676">
    <property type="component" value="Unassembled WGS sequence"/>
</dbReference>
<comment type="caution">
    <text evidence="1">The sequence shown here is derived from an EMBL/GenBank/DDBJ whole genome shotgun (WGS) entry which is preliminary data.</text>
</comment>
<dbReference type="Pfam" id="PF19781">
    <property type="entry name" value="DUF6266"/>
    <property type="match status" value="1"/>
</dbReference>
<evidence type="ECO:0000313" key="2">
    <source>
        <dbReference type="Proteomes" id="UP000605676"/>
    </source>
</evidence>
<dbReference type="RefSeq" id="WP_200465247.1">
    <property type="nucleotide sequence ID" value="NZ_JAENRR010000025.1"/>
</dbReference>
<evidence type="ECO:0000313" key="1">
    <source>
        <dbReference type="EMBL" id="MBK3518019.1"/>
    </source>
</evidence>
<name>A0ABS1HK16_9BACT</name>
<protein>
    <submittedName>
        <fullName evidence="1">Uncharacterized protein</fullName>
    </submittedName>
</protein>
<keyword evidence="2" id="KW-1185">Reference proteome</keyword>
<dbReference type="InterPro" id="IPR046233">
    <property type="entry name" value="DUF6266"/>
</dbReference>
<reference evidence="1 2" key="1">
    <citation type="submission" date="2021-01" db="EMBL/GenBank/DDBJ databases">
        <title>Carboxyliciviraga sp.nov., isolated from coastal sediments.</title>
        <authorList>
            <person name="Lu D."/>
            <person name="Zhang T."/>
        </authorList>
    </citation>
    <scope>NUCLEOTIDE SEQUENCE [LARGE SCALE GENOMIC DNA]</scope>
    <source>
        <strain evidence="1 2">N1Y132</strain>
    </source>
</reference>
<dbReference type="EMBL" id="JAENRR010000025">
    <property type="protein sequence ID" value="MBK3518019.1"/>
    <property type="molecule type" value="Genomic_DNA"/>
</dbReference>